<accession>A0A101V428</accession>
<dbReference type="InterPro" id="IPR010982">
    <property type="entry name" value="Lambda_DNA-bd_dom_sf"/>
</dbReference>
<dbReference type="Pfam" id="PF01381">
    <property type="entry name" value="HTH_3"/>
    <property type="match status" value="1"/>
</dbReference>
<dbReference type="AlphaFoldDB" id="A0A101V428"/>
<comment type="caution">
    <text evidence="3">The sequence shown here is derived from an EMBL/GenBank/DDBJ whole genome shotgun (WGS) entry which is preliminary data.</text>
</comment>
<reference evidence="3 4" key="1">
    <citation type="submission" date="2015-10" db="EMBL/GenBank/DDBJ databases">
        <title>Draft genome sequence of Streptomyces sp. RV15, isolated from a marine sponge.</title>
        <authorList>
            <person name="Ruckert C."/>
            <person name="Abdelmohsen U.R."/>
            <person name="Winkler A."/>
            <person name="Hentschel U."/>
            <person name="Kalinowski J."/>
            <person name="Kampfer P."/>
            <person name="Glaeser S."/>
        </authorList>
    </citation>
    <scope>NUCLEOTIDE SEQUENCE [LARGE SCALE GENOMIC DNA]</scope>
    <source>
        <strain evidence="3 4">RV15</strain>
    </source>
</reference>
<dbReference type="RefSeq" id="WP_079084695.1">
    <property type="nucleotide sequence ID" value="NZ_KQ949076.1"/>
</dbReference>
<name>A0A101V428_9ACTN</name>
<dbReference type="OrthoDB" id="3398540at2"/>
<evidence type="ECO:0000259" key="2">
    <source>
        <dbReference type="PROSITE" id="PS50943"/>
    </source>
</evidence>
<gene>
    <name evidence="3" type="ORF">AQJ91_05980</name>
</gene>
<feature type="domain" description="HTH cro/C1-type" evidence="2">
    <location>
        <begin position="16"/>
        <end position="62"/>
    </location>
</feature>
<sequence length="89" mass="9702">MRDFGTFCVLVRRLGGLRQEDLATLTGLGQSFLSMLESGVRRLTSIDKIIMMLDGLDVPIELTGPMLRTPAHPTPPHGEPSEPLGHPPL</sequence>
<keyword evidence="4" id="KW-1185">Reference proteome</keyword>
<proteinExistence type="predicted"/>
<dbReference type="GO" id="GO:0003677">
    <property type="term" value="F:DNA binding"/>
    <property type="evidence" value="ECO:0007669"/>
    <property type="project" value="InterPro"/>
</dbReference>
<dbReference type="SMART" id="SM00530">
    <property type="entry name" value="HTH_XRE"/>
    <property type="match status" value="1"/>
</dbReference>
<evidence type="ECO:0000313" key="3">
    <source>
        <dbReference type="EMBL" id="KUO22125.1"/>
    </source>
</evidence>
<organism evidence="3 4">
    <name type="scientific">Streptomyces dysideae</name>
    <dbReference type="NCBI Taxonomy" id="909626"/>
    <lineage>
        <taxon>Bacteria</taxon>
        <taxon>Bacillati</taxon>
        <taxon>Actinomycetota</taxon>
        <taxon>Actinomycetes</taxon>
        <taxon>Kitasatosporales</taxon>
        <taxon>Streptomycetaceae</taxon>
        <taxon>Streptomyces</taxon>
    </lineage>
</organism>
<evidence type="ECO:0000256" key="1">
    <source>
        <dbReference type="SAM" id="MobiDB-lite"/>
    </source>
</evidence>
<dbReference type="Gene3D" id="1.10.260.40">
    <property type="entry name" value="lambda repressor-like DNA-binding domains"/>
    <property type="match status" value="1"/>
</dbReference>
<feature type="region of interest" description="Disordered" evidence="1">
    <location>
        <begin position="64"/>
        <end position="89"/>
    </location>
</feature>
<protein>
    <recommendedName>
        <fullName evidence="2">HTH cro/C1-type domain-containing protein</fullName>
    </recommendedName>
</protein>
<dbReference type="SUPFAM" id="SSF47413">
    <property type="entry name" value="lambda repressor-like DNA-binding domains"/>
    <property type="match status" value="1"/>
</dbReference>
<evidence type="ECO:0000313" key="4">
    <source>
        <dbReference type="Proteomes" id="UP000053260"/>
    </source>
</evidence>
<dbReference type="PROSITE" id="PS50943">
    <property type="entry name" value="HTH_CROC1"/>
    <property type="match status" value="1"/>
</dbReference>
<dbReference type="Proteomes" id="UP000053260">
    <property type="component" value="Unassembled WGS sequence"/>
</dbReference>
<dbReference type="EMBL" id="LMXB01000019">
    <property type="protein sequence ID" value="KUO22125.1"/>
    <property type="molecule type" value="Genomic_DNA"/>
</dbReference>
<dbReference type="InterPro" id="IPR001387">
    <property type="entry name" value="Cro/C1-type_HTH"/>
</dbReference>
<dbReference type="CDD" id="cd00093">
    <property type="entry name" value="HTH_XRE"/>
    <property type="match status" value="1"/>
</dbReference>